<accession>A0A177A3M0</accession>
<dbReference type="GeneID" id="36290069"/>
<feature type="region of interest" description="Disordered" evidence="1">
    <location>
        <begin position="1"/>
        <end position="23"/>
    </location>
</feature>
<gene>
    <name evidence="2" type="ORF">VC83_07019</name>
</gene>
<dbReference type="Proteomes" id="UP000077154">
    <property type="component" value="Unassembled WGS sequence"/>
</dbReference>
<evidence type="ECO:0000313" key="2">
    <source>
        <dbReference type="EMBL" id="OAF56889.1"/>
    </source>
</evidence>
<evidence type="ECO:0000256" key="1">
    <source>
        <dbReference type="SAM" id="MobiDB-lite"/>
    </source>
</evidence>
<protein>
    <submittedName>
        <fullName evidence="2">Uncharacterized protein</fullName>
    </submittedName>
</protein>
<dbReference type="RefSeq" id="XP_024322180.1">
    <property type="nucleotide sequence ID" value="XM_024470599.1"/>
</dbReference>
<dbReference type="AlphaFoldDB" id="A0A177A3M0"/>
<sequence>MAADMVSESPNWPSPRSKSRGHFRGHVTPLYVCDCRRQQSKGGVCGDAATYSVAQVHSMRRCTLDHHNPNLLQARVLKYLSPQYYLVREVRENSGQEDKLLH</sequence>
<organism evidence="2">
    <name type="scientific">Pseudogymnoascus destructans</name>
    <dbReference type="NCBI Taxonomy" id="655981"/>
    <lineage>
        <taxon>Eukaryota</taxon>
        <taxon>Fungi</taxon>
        <taxon>Dikarya</taxon>
        <taxon>Ascomycota</taxon>
        <taxon>Pezizomycotina</taxon>
        <taxon>Leotiomycetes</taxon>
        <taxon>Thelebolales</taxon>
        <taxon>Thelebolaceae</taxon>
        <taxon>Pseudogymnoascus</taxon>
    </lineage>
</organism>
<proteinExistence type="predicted"/>
<dbReference type="EMBL" id="KV441402">
    <property type="protein sequence ID" value="OAF56889.1"/>
    <property type="molecule type" value="Genomic_DNA"/>
</dbReference>
<name>A0A177A3M0_9PEZI</name>
<reference evidence="2" key="1">
    <citation type="submission" date="2016-03" db="EMBL/GenBank/DDBJ databases">
        <title>Updated assembly of Pseudogymnoascus destructans, the fungus causing white-nose syndrome of bats.</title>
        <authorList>
            <person name="Palmer J.M."/>
            <person name="Drees K.P."/>
            <person name="Foster J.T."/>
            <person name="Lindner D.L."/>
        </authorList>
    </citation>
    <scope>NUCLEOTIDE SEQUENCE [LARGE SCALE GENOMIC DNA]</scope>
    <source>
        <strain evidence="2">20631-21</strain>
    </source>
</reference>